<proteinExistence type="predicted"/>
<name>A0A8X6PZ94_NEPPI</name>
<comment type="caution">
    <text evidence="1">The sequence shown here is derived from an EMBL/GenBank/DDBJ whole genome shotgun (WGS) entry which is preliminary data.</text>
</comment>
<dbReference type="OrthoDB" id="6430126at2759"/>
<dbReference type="EMBL" id="BMAW01075578">
    <property type="protein sequence ID" value="GFT97640.1"/>
    <property type="molecule type" value="Genomic_DNA"/>
</dbReference>
<evidence type="ECO:0000313" key="2">
    <source>
        <dbReference type="Proteomes" id="UP000887013"/>
    </source>
</evidence>
<dbReference type="Proteomes" id="UP000887013">
    <property type="component" value="Unassembled WGS sequence"/>
</dbReference>
<sequence>MEETIYLLTYPIPRFVYDMLHENYQHIQHTRKVISVYEKFESGSDEVNIIYSGMIRRETLIPDNTCVHGFDKVTVFNSMRSLYRRFDRLLCSLRSQLCRTRFFYEKYKFLNSDENLWGIQSCFSLSSAFKDLNRAVWLLEQVGEQFVTATRSLLRLIQETKSIADVCVFDKFCADKENF</sequence>
<keyword evidence="2" id="KW-1185">Reference proteome</keyword>
<evidence type="ECO:0000313" key="1">
    <source>
        <dbReference type="EMBL" id="GFT97640.1"/>
    </source>
</evidence>
<reference evidence="1" key="1">
    <citation type="submission" date="2020-08" db="EMBL/GenBank/DDBJ databases">
        <title>Multicomponent nature underlies the extraordinary mechanical properties of spider dragline silk.</title>
        <authorList>
            <person name="Kono N."/>
            <person name="Nakamura H."/>
            <person name="Mori M."/>
            <person name="Yoshida Y."/>
            <person name="Ohtoshi R."/>
            <person name="Malay A.D."/>
            <person name="Moran D.A.P."/>
            <person name="Tomita M."/>
            <person name="Numata K."/>
            <person name="Arakawa K."/>
        </authorList>
    </citation>
    <scope>NUCLEOTIDE SEQUENCE</scope>
</reference>
<protein>
    <submittedName>
        <fullName evidence="1">Uncharacterized protein</fullName>
    </submittedName>
</protein>
<accession>A0A8X6PZ94</accession>
<dbReference type="AlphaFoldDB" id="A0A8X6PZ94"/>
<gene>
    <name evidence="1" type="ORF">NPIL_237401</name>
</gene>
<organism evidence="1 2">
    <name type="scientific">Nephila pilipes</name>
    <name type="common">Giant wood spider</name>
    <name type="synonym">Nephila maculata</name>
    <dbReference type="NCBI Taxonomy" id="299642"/>
    <lineage>
        <taxon>Eukaryota</taxon>
        <taxon>Metazoa</taxon>
        <taxon>Ecdysozoa</taxon>
        <taxon>Arthropoda</taxon>
        <taxon>Chelicerata</taxon>
        <taxon>Arachnida</taxon>
        <taxon>Araneae</taxon>
        <taxon>Araneomorphae</taxon>
        <taxon>Entelegynae</taxon>
        <taxon>Araneoidea</taxon>
        <taxon>Nephilidae</taxon>
        <taxon>Nephila</taxon>
    </lineage>
</organism>